<organism evidence="2 3">
    <name type="scientific">Paracidovorax wautersii</name>
    <dbReference type="NCBI Taxonomy" id="1177982"/>
    <lineage>
        <taxon>Bacteria</taxon>
        <taxon>Pseudomonadati</taxon>
        <taxon>Pseudomonadota</taxon>
        <taxon>Betaproteobacteria</taxon>
        <taxon>Burkholderiales</taxon>
        <taxon>Comamonadaceae</taxon>
        <taxon>Paracidovorax</taxon>
    </lineage>
</organism>
<reference evidence="3" key="1">
    <citation type="submission" date="2016-10" db="EMBL/GenBank/DDBJ databases">
        <authorList>
            <person name="Varghese N."/>
            <person name="Submissions S."/>
        </authorList>
    </citation>
    <scope>NUCLEOTIDE SEQUENCE [LARGE SCALE GENOMIC DNA]</scope>
    <source>
        <strain evidence="3">DSM 27981</strain>
    </source>
</reference>
<sequence length="112" mass="12002">MSAELIGAYGKGIFGEFQSASVLLYVGQSENNLAKVAMGAFMWILQFIGATAFVHAIRLADRLSTGKPQPGESYYGVFWFGFAGLALVFIQQTLGLISGVTGMGLARFINNL</sequence>
<accession>A0A1I2HPW9</accession>
<dbReference type="Proteomes" id="UP000199119">
    <property type="component" value="Unassembled WGS sequence"/>
</dbReference>
<keyword evidence="3" id="KW-1185">Reference proteome</keyword>
<gene>
    <name evidence="2" type="ORF">SAMN04489711_1285</name>
</gene>
<dbReference type="AlphaFoldDB" id="A0A1I2HPW9"/>
<feature type="transmembrane region" description="Helical" evidence="1">
    <location>
        <begin position="77"/>
        <end position="106"/>
    </location>
</feature>
<dbReference type="EMBL" id="FONX01000028">
    <property type="protein sequence ID" value="SFF31869.1"/>
    <property type="molecule type" value="Genomic_DNA"/>
</dbReference>
<keyword evidence="1" id="KW-0812">Transmembrane</keyword>
<evidence type="ECO:0000313" key="3">
    <source>
        <dbReference type="Proteomes" id="UP000199119"/>
    </source>
</evidence>
<evidence type="ECO:0000256" key="1">
    <source>
        <dbReference type="SAM" id="Phobius"/>
    </source>
</evidence>
<proteinExistence type="predicted"/>
<name>A0A1I2HPW9_9BURK</name>
<keyword evidence="1" id="KW-1133">Transmembrane helix</keyword>
<keyword evidence="1" id="KW-0472">Membrane</keyword>
<protein>
    <submittedName>
        <fullName evidence="2">Uncharacterized protein</fullName>
    </submittedName>
</protein>
<feature type="transmembrane region" description="Helical" evidence="1">
    <location>
        <begin position="36"/>
        <end position="57"/>
    </location>
</feature>
<evidence type="ECO:0000313" key="2">
    <source>
        <dbReference type="EMBL" id="SFF31869.1"/>
    </source>
</evidence>
<dbReference type="STRING" id="1177982.SAMN04489711_1285"/>